<evidence type="ECO:0000256" key="6">
    <source>
        <dbReference type="ARBA" id="ARBA00038076"/>
    </source>
</evidence>
<proteinExistence type="inferred from homology"/>
<evidence type="ECO:0000256" key="3">
    <source>
        <dbReference type="ARBA" id="ARBA00022692"/>
    </source>
</evidence>
<keyword evidence="3 7" id="KW-0812">Transmembrane</keyword>
<evidence type="ECO:0000313" key="10">
    <source>
        <dbReference type="EMBL" id="GAA3605345.1"/>
    </source>
</evidence>
<feature type="transmembrane region" description="Helical" evidence="7">
    <location>
        <begin position="16"/>
        <end position="36"/>
    </location>
</feature>
<dbReference type="PANTHER" id="PTHR30572">
    <property type="entry name" value="MEMBRANE COMPONENT OF TRANSPORTER-RELATED"/>
    <property type="match status" value="1"/>
</dbReference>
<evidence type="ECO:0000259" key="8">
    <source>
        <dbReference type="Pfam" id="PF02687"/>
    </source>
</evidence>
<comment type="similarity">
    <text evidence="6">Belongs to the ABC-4 integral membrane protein family.</text>
</comment>
<dbReference type="Proteomes" id="UP001501074">
    <property type="component" value="Unassembled WGS sequence"/>
</dbReference>
<keyword evidence="2" id="KW-1003">Cell membrane</keyword>
<keyword evidence="11" id="KW-1185">Reference proteome</keyword>
<reference evidence="11" key="1">
    <citation type="journal article" date="2019" name="Int. J. Syst. Evol. Microbiol.">
        <title>The Global Catalogue of Microorganisms (GCM) 10K type strain sequencing project: providing services to taxonomists for standard genome sequencing and annotation.</title>
        <authorList>
            <consortium name="The Broad Institute Genomics Platform"/>
            <consortium name="The Broad Institute Genome Sequencing Center for Infectious Disease"/>
            <person name="Wu L."/>
            <person name="Ma J."/>
        </authorList>
    </citation>
    <scope>NUCLEOTIDE SEQUENCE [LARGE SCALE GENOMIC DNA]</scope>
    <source>
        <strain evidence="11">JCM 16902</strain>
    </source>
</reference>
<feature type="transmembrane region" description="Helical" evidence="7">
    <location>
        <begin position="715"/>
        <end position="744"/>
    </location>
</feature>
<feature type="transmembrane region" description="Helical" evidence="7">
    <location>
        <begin position="324"/>
        <end position="347"/>
    </location>
</feature>
<evidence type="ECO:0000256" key="1">
    <source>
        <dbReference type="ARBA" id="ARBA00004651"/>
    </source>
</evidence>
<evidence type="ECO:0000256" key="7">
    <source>
        <dbReference type="SAM" id="Phobius"/>
    </source>
</evidence>
<feature type="transmembrane region" description="Helical" evidence="7">
    <location>
        <begin position="367"/>
        <end position="386"/>
    </location>
</feature>
<evidence type="ECO:0000256" key="5">
    <source>
        <dbReference type="ARBA" id="ARBA00023136"/>
    </source>
</evidence>
<feature type="transmembrane region" description="Helical" evidence="7">
    <location>
        <begin position="441"/>
        <end position="463"/>
    </location>
</feature>
<gene>
    <name evidence="10" type="ORF">GCM10022223_21350</name>
</gene>
<keyword evidence="5 7" id="KW-0472">Membrane</keyword>
<evidence type="ECO:0000259" key="9">
    <source>
        <dbReference type="Pfam" id="PF12704"/>
    </source>
</evidence>
<evidence type="ECO:0000313" key="11">
    <source>
        <dbReference type="Proteomes" id="UP001501074"/>
    </source>
</evidence>
<dbReference type="Pfam" id="PF02687">
    <property type="entry name" value="FtsX"/>
    <property type="match status" value="2"/>
</dbReference>
<dbReference type="Pfam" id="PF12704">
    <property type="entry name" value="MacB_PCD"/>
    <property type="match status" value="1"/>
</dbReference>
<feature type="transmembrane region" description="Helical" evidence="7">
    <location>
        <begin position="765"/>
        <end position="790"/>
    </location>
</feature>
<feature type="transmembrane region" description="Helical" evidence="7">
    <location>
        <begin position="810"/>
        <end position="830"/>
    </location>
</feature>
<feature type="domain" description="ABC3 transporter permease C-terminal" evidence="8">
    <location>
        <begin position="723"/>
        <end position="840"/>
    </location>
</feature>
<dbReference type="InterPro" id="IPR050250">
    <property type="entry name" value="Macrolide_Exporter_MacB"/>
</dbReference>
<dbReference type="EMBL" id="BAAAZO010000003">
    <property type="protein sequence ID" value="GAA3605345.1"/>
    <property type="molecule type" value="Genomic_DNA"/>
</dbReference>
<feature type="transmembrane region" description="Helical" evidence="7">
    <location>
        <begin position="272"/>
        <end position="297"/>
    </location>
</feature>
<comment type="subcellular location">
    <subcellularLocation>
        <location evidence="1">Cell membrane</location>
        <topology evidence="1">Multi-pass membrane protein</topology>
    </subcellularLocation>
</comment>
<evidence type="ECO:0000256" key="4">
    <source>
        <dbReference type="ARBA" id="ARBA00022989"/>
    </source>
</evidence>
<feature type="domain" description="ABC3 transporter permease C-terminal" evidence="8">
    <location>
        <begin position="275"/>
        <end position="396"/>
    </location>
</feature>
<organism evidence="10 11">
    <name type="scientific">Kineosporia mesophila</name>
    <dbReference type="NCBI Taxonomy" id="566012"/>
    <lineage>
        <taxon>Bacteria</taxon>
        <taxon>Bacillati</taxon>
        <taxon>Actinomycetota</taxon>
        <taxon>Actinomycetes</taxon>
        <taxon>Kineosporiales</taxon>
        <taxon>Kineosporiaceae</taxon>
        <taxon>Kineosporia</taxon>
    </lineage>
</organism>
<comment type="caution">
    <text evidence="10">The sequence shown here is derived from an EMBL/GenBank/DDBJ whole genome shotgun (WGS) entry which is preliminary data.</text>
</comment>
<protein>
    <submittedName>
        <fullName evidence="10">FtsX-like permease family protein</fullName>
    </submittedName>
</protein>
<dbReference type="RefSeq" id="WP_231483124.1">
    <property type="nucleotide sequence ID" value="NZ_BAAAZO010000003.1"/>
</dbReference>
<keyword evidence="4 7" id="KW-1133">Transmembrane helix</keyword>
<feature type="transmembrane region" description="Helical" evidence="7">
    <location>
        <begin position="415"/>
        <end position="435"/>
    </location>
</feature>
<accession>A0ABP6ZEQ5</accession>
<evidence type="ECO:0000256" key="2">
    <source>
        <dbReference type="ARBA" id="ARBA00022475"/>
    </source>
</evidence>
<feature type="domain" description="MacB-like periplasmic core" evidence="9">
    <location>
        <begin position="17"/>
        <end position="235"/>
    </location>
</feature>
<dbReference type="PANTHER" id="PTHR30572:SF4">
    <property type="entry name" value="ABC TRANSPORTER PERMEASE YTRF"/>
    <property type="match status" value="1"/>
</dbReference>
<name>A0ABP6ZEQ5_9ACTN</name>
<sequence>MLSLSLAQLRTQAHRLVATVLAIVIAVGFVVATLVLNDTSRNTVFGALSSQFVNTDAVVAYDWQTSTGEMPDADAMTGISQEIEKLPGVAGVALDLSAYVNARLPGSQGYRYAQVQSLGDGELRWQKLKSGTWPDGPNQVVAAPGRNLEVGSTVELQLQPTDDDGSGNGQGDTKTVTATITGITDRSSGITSIGSQQFWATTPQATAWGAQEVDAIRVEAAPGVGSDQLTQQIRDALRDDRAAQALSVRTGQEQSESIANDLTSDNAELATVLLVFGAIAVFVCALVIANTFAVLLAQRVRELALLRAIGAGGKQLRRGVLVESFVIGVIASLLGVVAGIGLAAAVSAIGSSYENSPVPLAGVTVKLMPVLIGMAVGIVVTMIAAFTPARKATKVAPLAAMRPMDMAPITTRGGLFRRISGVLLAVPGIAIAWYGGKESDLLLATAGGMITFLAVLLLARWLVPLAVALVGRVVGPLGQVPGKLAALNATRNPQRTAATATALIIGVTLTTTMVVGAATTRASASAAIDDNYPTDVIVSDGGGQDLPAVLIGTLSGVRDVTSTMGVPGSTVKINGEESSVLGIDPARAGKVLRADENGRVPANGTISLPTWYEDGYGIKEGGPVEISAGRRTLTLKAHLVGSAMDGPWISTPDLAKLDATAGLQQVWARLADDLDNDERGEALDAVSNAAADVAPDSVLSGSADERASFDQLIDILLLIVLGLLAVAVVIAIIGVGNTMALSVLERRRESGVLRALGLTRAQLRWMLLWEAMLIAGVAAAIGVVLGSVYGVLAVRAALGNSGGVHMAVPVMQVLAILLVATVAGALASVLPSRRAARISPVAAIAAA</sequence>
<dbReference type="InterPro" id="IPR003838">
    <property type="entry name" value="ABC3_permease_C"/>
</dbReference>
<feature type="transmembrane region" description="Helical" evidence="7">
    <location>
        <begin position="497"/>
        <end position="518"/>
    </location>
</feature>
<dbReference type="InterPro" id="IPR025857">
    <property type="entry name" value="MacB_PCD"/>
</dbReference>